<dbReference type="OrthoDB" id="1933765at2"/>
<dbReference type="EMBL" id="CP020953">
    <property type="protein sequence ID" value="AWI04135.1"/>
    <property type="molecule type" value="Genomic_DNA"/>
</dbReference>
<organism evidence="1 2">
    <name type="scientific">Clostridium drakei</name>
    <dbReference type="NCBI Taxonomy" id="332101"/>
    <lineage>
        <taxon>Bacteria</taxon>
        <taxon>Bacillati</taxon>
        <taxon>Bacillota</taxon>
        <taxon>Clostridia</taxon>
        <taxon>Eubacteriales</taxon>
        <taxon>Clostridiaceae</taxon>
        <taxon>Clostridium</taxon>
    </lineage>
</organism>
<name>A0A2U8DNX1_9CLOT</name>
<dbReference type="KEGG" id="cdrk:B9W14_06375"/>
<dbReference type="Proteomes" id="UP000244910">
    <property type="component" value="Chromosome"/>
</dbReference>
<dbReference type="AlphaFoldDB" id="A0A2U8DNX1"/>
<keyword evidence="2" id="KW-1185">Reference proteome</keyword>
<sequence>MQSQRVLSVIMMAKRYKIRPSKILNIINDYDAFCLDEACEYILCELSQENPKVPNWIDEKKYITKHEKVNNDTIEWMMKHNKAL</sequence>
<protein>
    <submittedName>
        <fullName evidence="1">Uncharacterized protein</fullName>
    </submittedName>
</protein>
<evidence type="ECO:0000313" key="1">
    <source>
        <dbReference type="EMBL" id="AWI04135.1"/>
    </source>
</evidence>
<proteinExistence type="predicted"/>
<evidence type="ECO:0000313" key="2">
    <source>
        <dbReference type="Proteomes" id="UP000244910"/>
    </source>
</evidence>
<gene>
    <name evidence="1" type="ORF">B9W14_06375</name>
</gene>
<reference evidence="2" key="1">
    <citation type="submission" date="2017-04" db="EMBL/GenBank/DDBJ databases">
        <authorList>
            <person name="Song Y."/>
            <person name="Cho B.-K."/>
        </authorList>
    </citation>
    <scope>NUCLEOTIDE SEQUENCE [LARGE SCALE GENOMIC DNA]</scope>
    <source>
        <strain evidence="2">SL1</strain>
    </source>
</reference>
<accession>A0A2U8DNX1</accession>